<sequence>MDISNKTKNGRKRRNEEKEDTCLPLAKKGKVVKKPKQIDSAKLMEKNNSVDKLVTNSNKEKKKKEKKERKNEEDEEEESEDEYGTLHMDEFDEQWKTALLELKEKRPEIAQALEPYATSETQNKTNKSETKNKNKEKKSKKHTDSPPVTTEKAQKVDDEHFLKEYFGKGFWKCNNKKDIKNLPVYKELKGAQEELNLDDVELADDDFDIALQNQFEYECQQKASEWIKDTATTSAQSPQ</sequence>
<accession>X6N060</accession>
<dbReference type="EMBL" id="ASPP01013683">
    <property type="protein sequence ID" value="ETO19426.1"/>
    <property type="molecule type" value="Genomic_DNA"/>
</dbReference>
<evidence type="ECO:0000256" key="1">
    <source>
        <dbReference type="SAM" id="MobiDB-lite"/>
    </source>
</evidence>
<feature type="region of interest" description="Disordered" evidence="1">
    <location>
        <begin position="110"/>
        <end position="156"/>
    </location>
</feature>
<keyword evidence="3" id="KW-1185">Reference proteome</keyword>
<gene>
    <name evidence="2" type="ORF">RFI_17802</name>
</gene>
<proteinExistence type="predicted"/>
<feature type="compositionally biased region" description="Acidic residues" evidence="1">
    <location>
        <begin position="73"/>
        <end position="83"/>
    </location>
</feature>
<organism evidence="2 3">
    <name type="scientific">Reticulomyxa filosa</name>
    <dbReference type="NCBI Taxonomy" id="46433"/>
    <lineage>
        <taxon>Eukaryota</taxon>
        <taxon>Sar</taxon>
        <taxon>Rhizaria</taxon>
        <taxon>Retaria</taxon>
        <taxon>Foraminifera</taxon>
        <taxon>Monothalamids</taxon>
        <taxon>Reticulomyxidae</taxon>
        <taxon>Reticulomyxa</taxon>
    </lineage>
</organism>
<protein>
    <submittedName>
        <fullName evidence="2">Uncharacterized protein</fullName>
    </submittedName>
</protein>
<reference evidence="2 3" key="1">
    <citation type="journal article" date="2013" name="Curr. Biol.">
        <title>The Genome of the Foraminiferan Reticulomyxa filosa.</title>
        <authorList>
            <person name="Glockner G."/>
            <person name="Hulsmann N."/>
            <person name="Schleicher M."/>
            <person name="Noegel A.A."/>
            <person name="Eichinger L."/>
            <person name="Gallinger C."/>
            <person name="Pawlowski J."/>
            <person name="Sierra R."/>
            <person name="Euteneuer U."/>
            <person name="Pillet L."/>
            <person name="Moustafa A."/>
            <person name="Platzer M."/>
            <person name="Groth M."/>
            <person name="Szafranski K."/>
            <person name="Schliwa M."/>
        </authorList>
    </citation>
    <scope>NUCLEOTIDE SEQUENCE [LARGE SCALE GENOMIC DNA]</scope>
</reference>
<dbReference type="Proteomes" id="UP000023152">
    <property type="component" value="Unassembled WGS sequence"/>
</dbReference>
<name>X6N060_RETFI</name>
<evidence type="ECO:0000313" key="2">
    <source>
        <dbReference type="EMBL" id="ETO19426.1"/>
    </source>
</evidence>
<feature type="region of interest" description="Disordered" evidence="1">
    <location>
        <begin position="1"/>
        <end position="88"/>
    </location>
</feature>
<comment type="caution">
    <text evidence="2">The sequence shown here is derived from an EMBL/GenBank/DDBJ whole genome shotgun (WGS) entry which is preliminary data.</text>
</comment>
<feature type="compositionally biased region" description="Basic and acidic residues" evidence="1">
    <location>
        <begin position="36"/>
        <end position="49"/>
    </location>
</feature>
<dbReference type="AlphaFoldDB" id="X6N060"/>
<evidence type="ECO:0000313" key="3">
    <source>
        <dbReference type="Proteomes" id="UP000023152"/>
    </source>
</evidence>